<evidence type="ECO:0000313" key="1">
    <source>
        <dbReference type="EMBL" id="MFJ1472294.1"/>
    </source>
</evidence>
<evidence type="ECO:0000313" key="2">
    <source>
        <dbReference type="Proteomes" id="UP001168096"/>
    </source>
</evidence>
<reference evidence="1" key="1">
    <citation type="submission" date="2024-11" db="EMBL/GenBank/DDBJ databases">
        <title>Description of Massilia orientalis sp. nov., isolated from rhizosphere soil of Ageratina adenophora.</title>
        <authorList>
            <person name="Wang Y."/>
        </authorList>
    </citation>
    <scope>NUCLEOTIDE SEQUENCE</scope>
    <source>
        <strain evidence="1">YIM B02787</strain>
    </source>
</reference>
<gene>
    <name evidence="1" type="ORF">QPK29_031665</name>
</gene>
<dbReference type="EMBL" id="JASNRB020000040">
    <property type="protein sequence ID" value="MFJ1472294.1"/>
    <property type="molecule type" value="Genomic_DNA"/>
</dbReference>
<accession>A0ACC7MK99</accession>
<sequence length="73" mass="7992">MAADNEPIRLTLTMSPALNAKLEQLATANCATKAEILRKAIVLYELAYRAGLKDQRLGVFDKDECLVTEIVGV</sequence>
<proteinExistence type="predicted"/>
<name>A0ACC7MK99_9BURK</name>
<organism evidence="1 2">
    <name type="scientific">Massilia orientalis</name>
    <dbReference type="NCBI Taxonomy" id="3050128"/>
    <lineage>
        <taxon>Bacteria</taxon>
        <taxon>Pseudomonadati</taxon>
        <taxon>Pseudomonadota</taxon>
        <taxon>Betaproteobacteria</taxon>
        <taxon>Burkholderiales</taxon>
        <taxon>Oxalobacteraceae</taxon>
        <taxon>Telluria group</taxon>
        <taxon>Massilia</taxon>
    </lineage>
</organism>
<comment type="caution">
    <text evidence="1">The sequence shown here is derived from an EMBL/GenBank/DDBJ whole genome shotgun (WGS) entry which is preliminary data.</text>
</comment>
<protein>
    <submittedName>
        <fullName evidence="1">Uncharacterized protein</fullName>
    </submittedName>
</protein>
<keyword evidence="2" id="KW-1185">Reference proteome</keyword>
<dbReference type="Proteomes" id="UP001168096">
    <property type="component" value="Unassembled WGS sequence"/>
</dbReference>